<dbReference type="Proteomes" id="UP001244341">
    <property type="component" value="Chromosome 5b"/>
</dbReference>
<gene>
    <name evidence="1" type="ORF">OEZ85_002918</name>
</gene>
<name>A0ABY8TZH6_TETOB</name>
<proteinExistence type="predicted"/>
<reference evidence="1 2" key="1">
    <citation type="submission" date="2023-05" db="EMBL/GenBank/DDBJ databases">
        <title>A 100% complete, gapless, phased diploid assembly of the Scenedesmus obliquus UTEX 3031 genome.</title>
        <authorList>
            <person name="Biondi T.C."/>
            <person name="Hanschen E.R."/>
            <person name="Kwon T."/>
            <person name="Eng W."/>
            <person name="Kruse C.P.S."/>
            <person name="Koehler S.I."/>
            <person name="Kunde Y."/>
            <person name="Gleasner C.D."/>
            <person name="You Mak K.T."/>
            <person name="Polle J."/>
            <person name="Hovde B.T."/>
            <person name="Starkenburg S.R."/>
        </authorList>
    </citation>
    <scope>NUCLEOTIDE SEQUENCE [LARGE SCALE GENOMIC DNA]</scope>
    <source>
        <strain evidence="1 2">DOE0152z</strain>
    </source>
</reference>
<dbReference type="EMBL" id="CP126212">
    <property type="protein sequence ID" value="WIA14390.1"/>
    <property type="molecule type" value="Genomic_DNA"/>
</dbReference>
<evidence type="ECO:0000313" key="2">
    <source>
        <dbReference type="Proteomes" id="UP001244341"/>
    </source>
</evidence>
<accession>A0ABY8TZH6</accession>
<dbReference type="SUPFAM" id="SSF57196">
    <property type="entry name" value="EGF/Laminin"/>
    <property type="match status" value="1"/>
</dbReference>
<sequence>MSTTVGPCGSLSDDLCAADVNAVNGSCTAVSPDSYRCQCMQGYNWSNETSSCLPALAIAIGVEKGSSPQSWRSFILDRNSAIAVGDAGAVVWWDGKAWKVVQPLHGADGTAYDVKAVALYAPT</sequence>
<dbReference type="Gene3D" id="2.10.25.10">
    <property type="entry name" value="Laminin"/>
    <property type="match status" value="1"/>
</dbReference>
<evidence type="ECO:0008006" key="3">
    <source>
        <dbReference type="Google" id="ProtNLM"/>
    </source>
</evidence>
<protein>
    <recommendedName>
        <fullName evidence="3">EGF-like domain-containing protein</fullName>
    </recommendedName>
</protein>
<organism evidence="1 2">
    <name type="scientific">Tetradesmus obliquus</name>
    <name type="common">Green alga</name>
    <name type="synonym">Acutodesmus obliquus</name>
    <dbReference type="NCBI Taxonomy" id="3088"/>
    <lineage>
        <taxon>Eukaryota</taxon>
        <taxon>Viridiplantae</taxon>
        <taxon>Chlorophyta</taxon>
        <taxon>core chlorophytes</taxon>
        <taxon>Chlorophyceae</taxon>
        <taxon>CS clade</taxon>
        <taxon>Sphaeropleales</taxon>
        <taxon>Scenedesmaceae</taxon>
        <taxon>Tetradesmus</taxon>
    </lineage>
</organism>
<keyword evidence="2" id="KW-1185">Reference proteome</keyword>
<evidence type="ECO:0000313" key="1">
    <source>
        <dbReference type="EMBL" id="WIA14390.1"/>
    </source>
</evidence>